<sequence>MPCNTIKIFFGNGTSVTSVNVFTRDDERSPVSLPMLGHCISEGGVCTDKKSIAQLLTFAYVGRSGVRKLKENTRYVIHS</sequence>
<evidence type="ECO:0000313" key="2">
    <source>
        <dbReference type="Proteomes" id="UP001432146"/>
    </source>
</evidence>
<dbReference type="AlphaFoldDB" id="A0AAW0ZVH8"/>
<gene>
    <name evidence="1" type="ORF">QLX08_006698</name>
</gene>
<organism evidence="1 2">
    <name type="scientific">Tetragonisca angustula</name>
    <dbReference type="NCBI Taxonomy" id="166442"/>
    <lineage>
        <taxon>Eukaryota</taxon>
        <taxon>Metazoa</taxon>
        <taxon>Ecdysozoa</taxon>
        <taxon>Arthropoda</taxon>
        <taxon>Hexapoda</taxon>
        <taxon>Insecta</taxon>
        <taxon>Pterygota</taxon>
        <taxon>Neoptera</taxon>
        <taxon>Endopterygota</taxon>
        <taxon>Hymenoptera</taxon>
        <taxon>Apocrita</taxon>
        <taxon>Aculeata</taxon>
        <taxon>Apoidea</taxon>
        <taxon>Anthophila</taxon>
        <taxon>Apidae</taxon>
        <taxon>Tetragonisca</taxon>
    </lineage>
</organism>
<dbReference type="Proteomes" id="UP001432146">
    <property type="component" value="Unassembled WGS sequence"/>
</dbReference>
<proteinExistence type="predicted"/>
<evidence type="ECO:0000313" key="1">
    <source>
        <dbReference type="EMBL" id="KAK9300658.1"/>
    </source>
</evidence>
<dbReference type="EMBL" id="JAWNGG020000123">
    <property type="protein sequence ID" value="KAK9300658.1"/>
    <property type="molecule type" value="Genomic_DNA"/>
</dbReference>
<comment type="caution">
    <text evidence="1">The sequence shown here is derived from an EMBL/GenBank/DDBJ whole genome shotgun (WGS) entry which is preliminary data.</text>
</comment>
<reference evidence="1 2" key="1">
    <citation type="submission" date="2024-05" db="EMBL/GenBank/DDBJ databases">
        <title>The nuclear and mitochondrial genome assemblies of Tetragonisca angustula (Apidae: Meliponini), a tiny yet remarkable pollinator in the Neotropics.</title>
        <authorList>
            <person name="Ferrari R."/>
            <person name="Ricardo P.C."/>
            <person name="Dias F.C."/>
            <person name="Araujo N.S."/>
            <person name="Soares D.O."/>
            <person name="Zhou Q.-S."/>
            <person name="Zhu C.-D."/>
            <person name="Coutinho L."/>
            <person name="Airas M.C."/>
            <person name="Batista T.M."/>
        </authorList>
    </citation>
    <scope>NUCLEOTIDE SEQUENCE [LARGE SCALE GENOMIC DNA]</scope>
    <source>
        <strain evidence="1">ASF017062</strain>
        <tissue evidence="1">Abdomen</tissue>
    </source>
</reference>
<keyword evidence="2" id="KW-1185">Reference proteome</keyword>
<accession>A0AAW0ZVH8</accession>
<name>A0AAW0ZVH8_9HYME</name>
<protein>
    <submittedName>
        <fullName evidence="1">Uncharacterized protein</fullName>
    </submittedName>
</protein>